<protein>
    <submittedName>
        <fullName evidence="6">Regulator of cell morphogenesis and NO signaling</fullName>
    </submittedName>
</protein>
<dbReference type="AlphaFoldDB" id="A0A1H1Q8J4"/>
<dbReference type="InterPro" id="IPR019903">
    <property type="entry name" value="RIC_family"/>
</dbReference>
<dbReference type="STRING" id="1392877.SAMN05216221_1273"/>
<evidence type="ECO:0000256" key="1">
    <source>
        <dbReference type="ARBA" id="ARBA00004496"/>
    </source>
</evidence>
<dbReference type="GO" id="GO:0046872">
    <property type="term" value="F:metal ion binding"/>
    <property type="evidence" value="ECO:0007669"/>
    <property type="project" value="UniProtKB-KW"/>
</dbReference>
<comment type="subcellular location">
    <subcellularLocation>
        <location evidence="1">Cytoplasm</location>
    </subcellularLocation>
</comment>
<accession>A0A1H1Q8J4</accession>
<dbReference type="Pfam" id="PF04405">
    <property type="entry name" value="ScdA_N"/>
    <property type="match status" value="1"/>
</dbReference>
<evidence type="ECO:0000256" key="2">
    <source>
        <dbReference type="ARBA" id="ARBA00022490"/>
    </source>
</evidence>
<sequence>MTDQLLDHTLGHLACAIPGATRIFHDVRLDFCCGGQKTLRQAALEQGLNAGEIAERLLALAPDDAGEADLRALDDDQLIAHILQRFHEVHRQQLPELIRLAARVEQVHGERAECPAGLTELLRDMQQELESHMQKEEQILFPMIVRGGGRMAGAPISVMRYEHDQHGETLGRLATLTDDMQPPPDACNTWRALYRGLDELRRDLMQHIHLENNLLFPRALGERVG</sequence>
<dbReference type="Pfam" id="PF01814">
    <property type="entry name" value="Hemerythrin"/>
    <property type="match status" value="1"/>
</dbReference>
<name>A0A1H1Q8J4_9PSED</name>
<evidence type="ECO:0000259" key="5">
    <source>
        <dbReference type="Pfam" id="PF01814"/>
    </source>
</evidence>
<dbReference type="NCBIfam" id="TIGR03652">
    <property type="entry name" value="FeS_repair_RIC"/>
    <property type="match status" value="1"/>
</dbReference>
<organism evidence="6 7">
    <name type="scientific">Pseudomonas oryzae</name>
    <dbReference type="NCBI Taxonomy" id="1392877"/>
    <lineage>
        <taxon>Bacteria</taxon>
        <taxon>Pseudomonadati</taxon>
        <taxon>Pseudomonadota</taxon>
        <taxon>Gammaproteobacteria</taxon>
        <taxon>Pseudomonadales</taxon>
        <taxon>Pseudomonadaceae</taxon>
        <taxon>Pseudomonas</taxon>
    </lineage>
</organism>
<dbReference type="InterPro" id="IPR012312">
    <property type="entry name" value="Hemerythrin-like"/>
</dbReference>
<proteinExistence type="predicted"/>
<gene>
    <name evidence="6" type="ORF">SAMN05216221_1273</name>
</gene>
<evidence type="ECO:0000313" key="6">
    <source>
        <dbReference type="EMBL" id="SDS19755.1"/>
    </source>
</evidence>
<dbReference type="EMBL" id="LT629751">
    <property type="protein sequence ID" value="SDS19755.1"/>
    <property type="molecule type" value="Genomic_DNA"/>
</dbReference>
<evidence type="ECO:0000256" key="3">
    <source>
        <dbReference type="ARBA" id="ARBA00022723"/>
    </source>
</evidence>
<dbReference type="GO" id="GO:0005737">
    <property type="term" value="C:cytoplasm"/>
    <property type="evidence" value="ECO:0007669"/>
    <property type="project" value="UniProtKB-SubCell"/>
</dbReference>
<dbReference type="Gene3D" id="1.20.120.520">
    <property type="entry name" value="nmb1532 protein domain like"/>
    <property type="match status" value="1"/>
</dbReference>
<keyword evidence="4" id="KW-0408">Iron</keyword>
<dbReference type="OrthoDB" id="9797132at2"/>
<keyword evidence="2" id="KW-0963">Cytoplasm</keyword>
<dbReference type="CDD" id="cd12108">
    <property type="entry name" value="Hr-like"/>
    <property type="match status" value="1"/>
</dbReference>
<reference evidence="7" key="1">
    <citation type="submission" date="2016-10" db="EMBL/GenBank/DDBJ databases">
        <authorList>
            <person name="Varghese N."/>
            <person name="Submissions S."/>
        </authorList>
    </citation>
    <scope>NUCLEOTIDE SEQUENCE [LARGE SCALE GENOMIC DNA]</scope>
    <source>
        <strain evidence="7">KCTC 32247</strain>
    </source>
</reference>
<evidence type="ECO:0000256" key="4">
    <source>
        <dbReference type="ARBA" id="ARBA00023004"/>
    </source>
</evidence>
<dbReference type="PANTHER" id="PTHR36438">
    <property type="entry name" value="IRON-SULFUR CLUSTER REPAIR PROTEIN YTFE"/>
    <property type="match status" value="1"/>
</dbReference>
<evidence type="ECO:0000313" key="7">
    <source>
        <dbReference type="Proteomes" id="UP000243359"/>
    </source>
</evidence>
<keyword evidence="3" id="KW-0479">Metal-binding</keyword>
<dbReference type="PANTHER" id="PTHR36438:SF1">
    <property type="entry name" value="IRON-SULFUR CLUSTER REPAIR PROTEIN YTFE"/>
    <property type="match status" value="1"/>
</dbReference>
<dbReference type="NCBIfam" id="NF008221">
    <property type="entry name" value="PRK10992.1"/>
    <property type="match status" value="1"/>
</dbReference>
<dbReference type="Proteomes" id="UP000243359">
    <property type="component" value="Chromosome I"/>
</dbReference>
<feature type="domain" description="Hemerythrin-like" evidence="5">
    <location>
        <begin position="79"/>
        <end position="219"/>
    </location>
</feature>
<keyword evidence="7" id="KW-1185">Reference proteome</keyword>
<dbReference type="RefSeq" id="WP_090348166.1">
    <property type="nucleotide sequence ID" value="NZ_LT629751.1"/>
</dbReference>